<dbReference type="KEGG" id="ceu:A7L45_19630"/>
<dbReference type="STRING" id="1552.A7L45_19630"/>
<reference evidence="2" key="1">
    <citation type="journal article" date="2016" name="Front. Microbiol.">
        <title>Complete Genome Sequence of Clostridium estertheticum DSM 8809, a Microbe Identified in Spoiled Vacuum Packed Beef.</title>
        <authorList>
            <person name="Yu Z."/>
            <person name="Gunn L."/>
            <person name="Brennan E."/>
            <person name="Reid R."/>
            <person name="Wall P.G."/>
            <person name="Gaora O.P."/>
            <person name="Hurley D."/>
            <person name="Bolton D."/>
            <person name="Fanning S."/>
        </authorList>
    </citation>
    <scope>NUCLEOTIDE SEQUENCE [LARGE SCALE GENOMIC DNA]</scope>
    <source>
        <strain evidence="2">DSM 8809</strain>
    </source>
</reference>
<sequence>MFGYVTPCKMEMKIKDYEIFKAYYCGLCNSIKNDFGNLPRLTLNFDMTFLAVLLDSLSESKYNFVKFKCLIHPLKKRLMINNNKALDYAAFCNVTLAYYKLMDDVQDNKTMKSKIYSIFLKTYLPKAELSYTDVMEYTKDKLLLLNTLEANHNDDMGTYEHLSIDEQLSIDGLSHVFADLTGFIISFYYKDSSFKDDLYWLGYNLGKWIYIIDAYDDLEKDIKSNSFNAINSLLNTDNLDFKSFSILIKPRIDFILATCASSCLKYLNNLPLIKNEDILSNILELGLMEKMDKVFNKETIDNLKGVEDKNGKSL</sequence>
<name>A0A1J0GL56_9CLOT</name>
<protein>
    <submittedName>
        <fullName evidence="1">Uncharacterized protein</fullName>
    </submittedName>
</protein>
<dbReference type="EMBL" id="CP015756">
    <property type="protein sequence ID" value="APC42108.1"/>
    <property type="molecule type" value="Genomic_DNA"/>
</dbReference>
<accession>A0A1J0GL56</accession>
<organism evidence="1 2">
    <name type="scientific">Clostridium estertheticum subsp. estertheticum</name>
    <dbReference type="NCBI Taxonomy" id="1552"/>
    <lineage>
        <taxon>Bacteria</taxon>
        <taxon>Bacillati</taxon>
        <taxon>Bacillota</taxon>
        <taxon>Clostridia</taxon>
        <taxon>Eubacteriales</taxon>
        <taxon>Clostridiaceae</taxon>
        <taxon>Clostridium</taxon>
    </lineage>
</organism>
<evidence type="ECO:0000313" key="2">
    <source>
        <dbReference type="Proteomes" id="UP000182569"/>
    </source>
</evidence>
<dbReference type="OrthoDB" id="1722540at2"/>
<dbReference type="Proteomes" id="UP000182569">
    <property type="component" value="Chromosome"/>
</dbReference>
<evidence type="ECO:0000313" key="1">
    <source>
        <dbReference type="EMBL" id="APC42108.1"/>
    </source>
</evidence>
<dbReference type="RefSeq" id="WP_071614399.1">
    <property type="nucleotide sequence ID" value="NZ_CP015756.1"/>
</dbReference>
<proteinExistence type="predicted"/>
<dbReference type="AlphaFoldDB" id="A0A1J0GL56"/>
<keyword evidence="2" id="KW-1185">Reference proteome</keyword>
<dbReference type="InterPro" id="IPR043740">
    <property type="entry name" value="DUF5685"/>
</dbReference>
<gene>
    <name evidence="1" type="ORF">A7L45_19630</name>
</gene>
<dbReference type="Pfam" id="PF18937">
    <property type="entry name" value="DUF5685"/>
    <property type="match status" value="1"/>
</dbReference>